<dbReference type="RefSeq" id="WP_142817596.1">
    <property type="nucleotide sequence ID" value="NZ_CP035503.1"/>
</dbReference>
<name>A0A515D7M4_9BURK</name>
<dbReference type="EMBL" id="CP035503">
    <property type="protein sequence ID" value="QDL36424.1"/>
    <property type="molecule type" value="Genomic_DNA"/>
</dbReference>
<feature type="domain" description="Putative zinc-finger" evidence="1">
    <location>
        <begin position="7"/>
        <end position="40"/>
    </location>
</feature>
<evidence type="ECO:0000259" key="1">
    <source>
        <dbReference type="Pfam" id="PF13490"/>
    </source>
</evidence>
<evidence type="ECO:0000313" key="2">
    <source>
        <dbReference type="EMBL" id="QDL36424.1"/>
    </source>
</evidence>
<reference evidence="2 3" key="1">
    <citation type="submission" date="2019-01" db="EMBL/GenBank/DDBJ databases">
        <title>Genomic insights into a novel species Rhodoferax sp.</title>
        <authorList>
            <person name="Jin L."/>
        </authorList>
    </citation>
    <scope>NUCLEOTIDE SEQUENCE [LARGE SCALE GENOMIC DNA]</scope>
    <source>
        <strain evidence="2 3">CHu59-6-5</strain>
    </source>
</reference>
<dbReference type="InterPro" id="IPR027383">
    <property type="entry name" value="Znf_put"/>
</dbReference>
<dbReference type="AlphaFoldDB" id="A0A515D7M4"/>
<proteinExistence type="predicted"/>
<dbReference type="Pfam" id="PF13490">
    <property type="entry name" value="zf-HC2"/>
    <property type="match status" value="1"/>
</dbReference>
<dbReference type="Proteomes" id="UP000316798">
    <property type="component" value="Chromosome"/>
</dbReference>
<sequence length="82" mass="8826">MNWMHSCKKVAELLSQRLDEPLGLIDSLRLRIHLSMCDNCGNVDKQMSSVNALAADLFSGGGAIQEDAQATQHSEATPTSPA</sequence>
<accession>A0A515D7M4</accession>
<protein>
    <submittedName>
        <fullName evidence="2">Zf-HC2 domain-containing protein</fullName>
    </submittedName>
</protein>
<keyword evidence="3" id="KW-1185">Reference proteome</keyword>
<organism evidence="2 3">
    <name type="scientific">Rhodoferax sediminis</name>
    <dbReference type="NCBI Taxonomy" id="2509614"/>
    <lineage>
        <taxon>Bacteria</taxon>
        <taxon>Pseudomonadati</taxon>
        <taxon>Pseudomonadota</taxon>
        <taxon>Betaproteobacteria</taxon>
        <taxon>Burkholderiales</taxon>
        <taxon>Comamonadaceae</taxon>
        <taxon>Rhodoferax</taxon>
    </lineage>
</organism>
<dbReference type="KEGG" id="rhf:EUB48_03250"/>
<gene>
    <name evidence="2" type="ORF">EUB48_03250</name>
</gene>
<evidence type="ECO:0000313" key="3">
    <source>
        <dbReference type="Proteomes" id="UP000316798"/>
    </source>
</evidence>
<dbReference type="OrthoDB" id="8374021at2"/>